<organism evidence="2 3">
    <name type="scientific">Paracoccus aurantius</name>
    <dbReference type="NCBI Taxonomy" id="3073814"/>
    <lineage>
        <taxon>Bacteria</taxon>
        <taxon>Pseudomonadati</taxon>
        <taxon>Pseudomonadota</taxon>
        <taxon>Alphaproteobacteria</taxon>
        <taxon>Rhodobacterales</taxon>
        <taxon>Paracoccaceae</taxon>
        <taxon>Paracoccus</taxon>
    </lineage>
</organism>
<dbReference type="RefSeq" id="WP_311161312.1">
    <property type="nucleotide sequence ID" value="NZ_JAVQLW010000002.1"/>
</dbReference>
<name>A0ABU2HUY8_9RHOB</name>
<comment type="caution">
    <text evidence="2">The sequence shown here is derived from an EMBL/GenBank/DDBJ whole genome shotgun (WGS) entry which is preliminary data.</text>
</comment>
<keyword evidence="3" id="KW-1185">Reference proteome</keyword>
<reference evidence="3" key="1">
    <citation type="submission" date="2023-07" db="EMBL/GenBank/DDBJ databases">
        <title>Paracoccus sp. MBLB3053 whole genome sequence.</title>
        <authorList>
            <person name="Hwang C.Y."/>
            <person name="Cho E.-S."/>
            <person name="Seo M.-J."/>
        </authorList>
    </citation>
    <scope>NUCLEOTIDE SEQUENCE [LARGE SCALE GENOMIC DNA]</scope>
    <source>
        <strain evidence="3">MBLB3053</strain>
    </source>
</reference>
<gene>
    <name evidence="2" type="ORF">RGQ15_14995</name>
</gene>
<dbReference type="EMBL" id="JAVQLW010000002">
    <property type="protein sequence ID" value="MDS9468871.1"/>
    <property type="molecule type" value="Genomic_DNA"/>
</dbReference>
<dbReference type="InterPro" id="IPR005025">
    <property type="entry name" value="FMN_Rdtase-like_dom"/>
</dbReference>
<evidence type="ECO:0000313" key="3">
    <source>
        <dbReference type="Proteomes" id="UP001269144"/>
    </source>
</evidence>
<dbReference type="Gene3D" id="3.40.50.360">
    <property type="match status" value="1"/>
</dbReference>
<evidence type="ECO:0000259" key="1">
    <source>
        <dbReference type="Pfam" id="PF03358"/>
    </source>
</evidence>
<dbReference type="Proteomes" id="UP001269144">
    <property type="component" value="Unassembled WGS sequence"/>
</dbReference>
<protein>
    <submittedName>
        <fullName evidence="2">NAD(P)H-dependent oxidoreductase</fullName>
    </submittedName>
</protein>
<feature type="domain" description="NADPH-dependent FMN reductase-like" evidence="1">
    <location>
        <begin position="9"/>
        <end position="155"/>
    </location>
</feature>
<accession>A0ABU2HUY8</accession>
<sequence>MADLTAFAVNCSLRGSDSKDPSSSERLIRDLFKALSSHGVIGDSLRAADHHIAPGVRSEKQDDRDEWPEIRQRILNADIFVLATPIWLGQPSSIAKRVMERMDAFLSETDERNRMPPMGKVAVVLVVGNEDGAHHCHAACFQALNDVGFTIPAGAGGYWVGEAMGAKNYVDLPEIPDKVRQTLKMLASNASHLARLMAAQNYPGTQG</sequence>
<dbReference type="InterPro" id="IPR029039">
    <property type="entry name" value="Flavoprotein-like_sf"/>
</dbReference>
<dbReference type="SUPFAM" id="SSF52218">
    <property type="entry name" value="Flavoproteins"/>
    <property type="match status" value="1"/>
</dbReference>
<proteinExistence type="predicted"/>
<dbReference type="Pfam" id="PF03358">
    <property type="entry name" value="FMN_red"/>
    <property type="match status" value="1"/>
</dbReference>
<evidence type="ECO:0000313" key="2">
    <source>
        <dbReference type="EMBL" id="MDS9468871.1"/>
    </source>
</evidence>